<dbReference type="KEGG" id="aagg:ETAA8_64500"/>
<evidence type="ECO:0000256" key="1">
    <source>
        <dbReference type="ARBA" id="ARBA00022737"/>
    </source>
</evidence>
<dbReference type="InterPro" id="IPR011990">
    <property type="entry name" value="TPR-like_helical_dom_sf"/>
</dbReference>
<keyword evidence="3" id="KW-0732">Signal</keyword>
<dbReference type="SUPFAM" id="SSF48452">
    <property type="entry name" value="TPR-like"/>
    <property type="match status" value="2"/>
</dbReference>
<dbReference type="Pfam" id="PF13174">
    <property type="entry name" value="TPR_6"/>
    <property type="match status" value="2"/>
</dbReference>
<evidence type="ECO:0000256" key="3">
    <source>
        <dbReference type="SAM" id="SignalP"/>
    </source>
</evidence>
<dbReference type="AlphaFoldDB" id="A0A517YM44"/>
<proteinExistence type="predicted"/>
<organism evidence="4 5">
    <name type="scientific">Anatilimnocola aggregata</name>
    <dbReference type="NCBI Taxonomy" id="2528021"/>
    <lineage>
        <taxon>Bacteria</taxon>
        <taxon>Pseudomonadati</taxon>
        <taxon>Planctomycetota</taxon>
        <taxon>Planctomycetia</taxon>
        <taxon>Pirellulales</taxon>
        <taxon>Pirellulaceae</taxon>
        <taxon>Anatilimnocola</taxon>
    </lineage>
</organism>
<evidence type="ECO:0000313" key="5">
    <source>
        <dbReference type="Proteomes" id="UP000315017"/>
    </source>
</evidence>
<feature type="chain" id="PRO_5021803817" evidence="3">
    <location>
        <begin position="36"/>
        <end position="551"/>
    </location>
</feature>
<dbReference type="Pfam" id="PF13432">
    <property type="entry name" value="TPR_16"/>
    <property type="match status" value="1"/>
</dbReference>
<dbReference type="SMART" id="SM00028">
    <property type="entry name" value="TPR"/>
    <property type="match status" value="5"/>
</dbReference>
<protein>
    <submittedName>
        <fullName evidence="4">Tol-pal system protein YbgF</fullName>
    </submittedName>
</protein>
<dbReference type="InterPro" id="IPR051012">
    <property type="entry name" value="CellSynth/LPSAsmb/PSIAsmb"/>
</dbReference>
<reference evidence="4 5" key="1">
    <citation type="submission" date="2019-02" db="EMBL/GenBank/DDBJ databases">
        <title>Deep-cultivation of Planctomycetes and their phenomic and genomic characterization uncovers novel biology.</title>
        <authorList>
            <person name="Wiegand S."/>
            <person name="Jogler M."/>
            <person name="Boedeker C."/>
            <person name="Pinto D."/>
            <person name="Vollmers J."/>
            <person name="Rivas-Marin E."/>
            <person name="Kohn T."/>
            <person name="Peeters S.H."/>
            <person name="Heuer A."/>
            <person name="Rast P."/>
            <person name="Oberbeckmann S."/>
            <person name="Bunk B."/>
            <person name="Jeske O."/>
            <person name="Meyerdierks A."/>
            <person name="Storesund J.E."/>
            <person name="Kallscheuer N."/>
            <person name="Luecker S."/>
            <person name="Lage O.M."/>
            <person name="Pohl T."/>
            <person name="Merkel B.J."/>
            <person name="Hornburger P."/>
            <person name="Mueller R.-W."/>
            <person name="Bruemmer F."/>
            <person name="Labrenz M."/>
            <person name="Spormann A.M."/>
            <person name="Op den Camp H."/>
            <person name="Overmann J."/>
            <person name="Amann R."/>
            <person name="Jetten M.S.M."/>
            <person name="Mascher T."/>
            <person name="Medema M.H."/>
            <person name="Devos D.P."/>
            <person name="Kaster A.-K."/>
            <person name="Ovreas L."/>
            <person name="Rohde M."/>
            <person name="Galperin M.Y."/>
            <person name="Jogler C."/>
        </authorList>
    </citation>
    <scope>NUCLEOTIDE SEQUENCE [LARGE SCALE GENOMIC DNA]</scope>
    <source>
        <strain evidence="4 5">ETA_A8</strain>
    </source>
</reference>
<keyword evidence="2" id="KW-0802">TPR repeat</keyword>
<keyword evidence="5" id="KW-1185">Reference proteome</keyword>
<name>A0A517YM44_9BACT</name>
<dbReference type="InterPro" id="IPR019734">
    <property type="entry name" value="TPR_rpt"/>
</dbReference>
<evidence type="ECO:0000313" key="4">
    <source>
        <dbReference type="EMBL" id="QDU31297.1"/>
    </source>
</evidence>
<dbReference type="Proteomes" id="UP000315017">
    <property type="component" value="Chromosome"/>
</dbReference>
<dbReference type="Gene3D" id="1.25.40.10">
    <property type="entry name" value="Tetratricopeptide repeat domain"/>
    <property type="match status" value="3"/>
</dbReference>
<sequence precursor="true">MTMECFAGSYLYRSLKSLLLAALLTLGLLAPAGQADELNELSLDGWKQLKEVERYQLQIAEKYAREANWKIAAAEYEKFMELYESSSGAPYAQLKWSICQVQLRKQNTAIKEGFQSVIDYWPDSPQATAAAFYIGRTYKEIGRIKEAKKALRDVVAKYPGHLVSIYSMNDLIDISTIENDMPARVEFWKKLAFDTKRNRDSNQSCINASVNLAAYHFREGAFDDGVKSLETTYKPPQLAHRVHEYVRQPLAELMSQSETVAKGGKLADQAMSWLKTQSPTDLATPEAKAEAKRNGLNLLDLLAIAKRDDQVPAAYEQLLKTLGGTDDELLGRLAGFYKSRTKWDDARTTYRRYANKVEGLNQVASSYREQNNLPLAIETYVQAVALAEVDSRGKLQSDLARTYRDAKKVPEAVAVYEDLYKSDTTNSNRWRYAIGETYREAGQLKEAIGHYRQCDNFPEQYKMMAWCHRHLKQYNEAIVLYTQVASDQASAPWAMLQIGYTREEAGQSEQAIQMFQQVCKKFPSDGNASVAHTHLNNKYKIFLTLGGVKDE</sequence>
<feature type="signal peptide" evidence="3">
    <location>
        <begin position="1"/>
        <end position="35"/>
    </location>
</feature>
<gene>
    <name evidence="4" type="ORF">ETAA8_64500</name>
</gene>
<dbReference type="RefSeq" id="WP_202921370.1">
    <property type="nucleotide sequence ID" value="NZ_CP036274.1"/>
</dbReference>
<dbReference type="PANTHER" id="PTHR45586:SF1">
    <property type="entry name" value="LIPOPOLYSACCHARIDE ASSEMBLY PROTEIN B"/>
    <property type="match status" value="1"/>
</dbReference>
<keyword evidence="1" id="KW-0677">Repeat</keyword>
<accession>A0A517YM44</accession>
<dbReference type="PANTHER" id="PTHR45586">
    <property type="entry name" value="TPR REPEAT-CONTAINING PROTEIN PA4667"/>
    <property type="match status" value="1"/>
</dbReference>
<evidence type="ECO:0000256" key="2">
    <source>
        <dbReference type="ARBA" id="ARBA00022803"/>
    </source>
</evidence>
<dbReference type="EMBL" id="CP036274">
    <property type="protein sequence ID" value="QDU31297.1"/>
    <property type="molecule type" value="Genomic_DNA"/>
</dbReference>